<dbReference type="EnsemblPlants" id="AVESA.00010b.r2.1DG0166130.1">
    <property type="protein sequence ID" value="AVESA.00010b.r2.1DG0166130.1.CDS"/>
    <property type="gene ID" value="AVESA.00010b.r2.1DG0166130"/>
</dbReference>
<evidence type="ECO:0000313" key="2">
    <source>
        <dbReference type="Proteomes" id="UP001732700"/>
    </source>
</evidence>
<reference evidence="1" key="1">
    <citation type="submission" date="2021-05" db="EMBL/GenBank/DDBJ databases">
        <authorList>
            <person name="Scholz U."/>
            <person name="Mascher M."/>
            <person name="Fiebig A."/>
        </authorList>
    </citation>
    <scope>NUCLEOTIDE SEQUENCE [LARGE SCALE GENOMIC DNA]</scope>
</reference>
<organism evidence="1 2">
    <name type="scientific">Avena sativa</name>
    <name type="common">Oat</name>
    <dbReference type="NCBI Taxonomy" id="4498"/>
    <lineage>
        <taxon>Eukaryota</taxon>
        <taxon>Viridiplantae</taxon>
        <taxon>Streptophyta</taxon>
        <taxon>Embryophyta</taxon>
        <taxon>Tracheophyta</taxon>
        <taxon>Spermatophyta</taxon>
        <taxon>Magnoliopsida</taxon>
        <taxon>Liliopsida</taxon>
        <taxon>Poales</taxon>
        <taxon>Poaceae</taxon>
        <taxon>BOP clade</taxon>
        <taxon>Pooideae</taxon>
        <taxon>Poodae</taxon>
        <taxon>Poeae</taxon>
        <taxon>Poeae Chloroplast Group 1 (Aveneae type)</taxon>
        <taxon>Aveninae</taxon>
        <taxon>Avena</taxon>
    </lineage>
</organism>
<keyword evidence="2" id="KW-1185">Reference proteome</keyword>
<name>A0ACD5U2L7_AVESA</name>
<dbReference type="Proteomes" id="UP001732700">
    <property type="component" value="Chromosome 1D"/>
</dbReference>
<reference evidence="1" key="2">
    <citation type="submission" date="2025-09" db="UniProtKB">
        <authorList>
            <consortium name="EnsemblPlants"/>
        </authorList>
    </citation>
    <scope>IDENTIFICATION</scope>
</reference>
<proteinExistence type="predicted"/>
<sequence>MDQFPDEQHVWLRNRVHGTYLHADSDGRGVSLSRSQMSMKAAWVVHVYGDAQHVLLQSAAYGRYLSATNALAPLTCRGYHVALRTYDDDDDVAIRWQPVRVGLGDAIWLRRVAEGGLLGYLRANGRYLLWNNVVSVDYLYTMSTLTEWVVQPIPSRECVPRLPSPPRQWLNPSVLMPSRVVMGNGEGCNANKVAFPFRGRSVFLLRKELIRRLGFSPNVSDNLVMYVRAGRYGRLTPLVVNLPRNTQTLVILITAEAPANGRPRYPDFVQRREDPEQVS</sequence>
<protein>
    <submittedName>
        <fullName evidence="1">Uncharacterized protein</fullName>
    </submittedName>
</protein>
<accession>A0ACD5U2L7</accession>
<evidence type="ECO:0000313" key="1">
    <source>
        <dbReference type="EnsemblPlants" id="AVESA.00010b.r2.1DG0166130.1.CDS"/>
    </source>
</evidence>